<keyword evidence="3 8" id="KW-0813">Transport</keyword>
<keyword evidence="5 8" id="KW-0812">Transmembrane</keyword>
<dbReference type="OrthoDB" id="9788905at2"/>
<feature type="transmembrane region" description="Helical" evidence="9">
    <location>
        <begin position="145"/>
        <end position="163"/>
    </location>
</feature>
<evidence type="ECO:0000256" key="3">
    <source>
        <dbReference type="ARBA" id="ARBA00022448"/>
    </source>
</evidence>
<feature type="transmembrane region" description="Helical" evidence="9">
    <location>
        <begin position="12"/>
        <end position="35"/>
    </location>
</feature>
<evidence type="ECO:0000313" key="10">
    <source>
        <dbReference type="EMBL" id="AZP05704.1"/>
    </source>
</evidence>
<feature type="transmembrane region" description="Helical" evidence="9">
    <location>
        <begin position="261"/>
        <end position="283"/>
    </location>
</feature>
<evidence type="ECO:0000256" key="9">
    <source>
        <dbReference type="SAM" id="Phobius"/>
    </source>
</evidence>
<evidence type="ECO:0000256" key="2">
    <source>
        <dbReference type="ARBA" id="ARBA00008034"/>
    </source>
</evidence>
<evidence type="ECO:0000256" key="1">
    <source>
        <dbReference type="ARBA" id="ARBA00004651"/>
    </source>
</evidence>
<dbReference type="AlphaFoldDB" id="A0A3Q9BML2"/>
<proteinExistence type="inferred from homology"/>
<dbReference type="CDD" id="cd06550">
    <property type="entry name" value="TM_ABC_iron-siderophores_like"/>
    <property type="match status" value="1"/>
</dbReference>
<feature type="transmembrane region" description="Helical" evidence="9">
    <location>
        <begin position="192"/>
        <end position="216"/>
    </location>
</feature>
<dbReference type="GO" id="GO:0043190">
    <property type="term" value="C:ATP-binding cassette (ABC) transporter complex"/>
    <property type="evidence" value="ECO:0007669"/>
    <property type="project" value="InterPro"/>
</dbReference>
<evidence type="ECO:0000256" key="8">
    <source>
        <dbReference type="RuleBase" id="RU003943"/>
    </source>
</evidence>
<dbReference type="KEGG" id="jeh:EJN90_05815"/>
<evidence type="ECO:0000256" key="6">
    <source>
        <dbReference type="ARBA" id="ARBA00022989"/>
    </source>
</evidence>
<dbReference type="PANTHER" id="PTHR30477:SF3">
    <property type="entry name" value="METAL TRANSPORT SYSTEM MEMBRANE PROTEIN CT_069-RELATED"/>
    <property type="match status" value="1"/>
</dbReference>
<evidence type="ECO:0000256" key="7">
    <source>
        <dbReference type="ARBA" id="ARBA00023136"/>
    </source>
</evidence>
<protein>
    <submittedName>
        <fullName evidence="10">Metal ABC transporter permease</fullName>
    </submittedName>
</protein>
<keyword evidence="6 9" id="KW-1133">Transmembrane helix</keyword>
<comment type="subcellular location">
    <subcellularLocation>
        <location evidence="1 8">Cell membrane</location>
        <topology evidence="1 8">Multi-pass membrane protein</topology>
    </subcellularLocation>
</comment>
<dbReference type="InterPro" id="IPR037294">
    <property type="entry name" value="ABC_BtuC-like"/>
</dbReference>
<feature type="transmembrane region" description="Helical" evidence="9">
    <location>
        <begin position="99"/>
        <end position="118"/>
    </location>
</feature>
<name>A0A3Q9BML2_9LACT</name>
<evidence type="ECO:0000256" key="5">
    <source>
        <dbReference type="ARBA" id="ARBA00022692"/>
    </source>
</evidence>
<evidence type="ECO:0000313" key="11">
    <source>
        <dbReference type="Proteomes" id="UP000273326"/>
    </source>
</evidence>
<dbReference type="SUPFAM" id="SSF81345">
    <property type="entry name" value="ABC transporter involved in vitamin B12 uptake, BtuC"/>
    <property type="match status" value="1"/>
</dbReference>
<feature type="transmembrane region" description="Helical" evidence="9">
    <location>
        <begin position="68"/>
        <end position="87"/>
    </location>
</feature>
<reference evidence="11" key="1">
    <citation type="submission" date="2018-12" db="EMBL/GenBank/DDBJ databases">
        <title>Complete genome sequencing of Jeotgalibaca sp. H21T32.</title>
        <authorList>
            <person name="Bae J.-W."/>
            <person name="Lee S.-Y."/>
        </authorList>
    </citation>
    <scope>NUCLEOTIDE SEQUENCE [LARGE SCALE GENOMIC DNA]</scope>
    <source>
        <strain evidence="11">H21T32</strain>
    </source>
</reference>
<keyword evidence="7 9" id="KW-0472">Membrane</keyword>
<accession>A0A3Q9BML2</accession>
<comment type="similarity">
    <text evidence="2 8">Belongs to the ABC-3 integral membrane protein family.</text>
</comment>
<dbReference type="InterPro" id="IPR001626">
    <property type="entry name" value="ABC_TroCD"/>
</dbReference>
<dbReference type="GO" id="GO:0055085">
    <property type="term" value="P:transmembrane transport"/>
    <property type="evidence" value="ECO:0007669"/>
    <property type="project" value="InterPro"/>
</dbReference>
<dbReference type="GO" id="GO:0010043">
    <property type="term" value="P:response to zinc ion"/>
    <property type="evidence" value="ECO:0007669"/>
    <property type="project" value="TreeGrafter"/>
</dbReference>
<dbReference type="PANTHER" id="PTHR30477">
    <property type="entry name" value="ABC-TRANSPORTER METAL-BINDING PROTEIN"/>
    <property type="match status" value="1"/>
</dbReference>
<gene>
    <name evidence="10" type="ORF">EJN90_05815</name>
</gene>
<dbReference type="Proteomes" id="UP000273326">
    <property type="component" value="Chromosome"/>
</dbReference>
<dbReference type="EMBL" id="CP034465">
    <property type="protein sequence ID" value="AZP05704.1"/>
    <property type="molecule type" value="Genomic_DNA"/>
</dbReference>
<evidence type="ECO:0000256" key="4">
    <source>
        <dbReference type="ARBA" id="ARBA00022475"/>
    </source>
</evidence>
<dbReference type="RefSeq" id="WP_126112322.1">
    <property type="nucleotide sequence ID" value="NZ_CP034465.1"/>
</dbReference>
<keyword evidence="4" id="KW-1003">Cell membrane</keyword>
<dbReference type="Pfam" id="PF00950">
    <property type="entry name" value="ABC-3"/>
    <property type="match status" value="1"/>
</dbReference>
<dbReference type="Gene3D" id="1.10.3470.10">
    <property type="entry name" value="ABC transporter involved in vitamin B12 uptake, BtuC"/>
    <property type="match status" value="1"/>
</dbReference>
<keyword evidence="11" id="KW-1185">Reference proteome</keyword>
<sequence>MWELFNNLLTDYTFQTVALGTGFLGLFSGVIGTLATLKQESLLGDVLSHSALPGIGLAFLFLGEKNLVVMLVGAAIAGGFATLLINWMKNKSIIKGDGAMALTLSSFFGLGLVIMTYIQKRPNGNQAGLGNFIYGQASSMLVKDVRLSVVLGSIMLLLLIIFWKEIKLFIFDPVFAHTVGFSSRFLNSLISLMIVVTVVIGLESVGVVLMSTMLIAPSIAARQWSNRMHIVTIIAGIFGFLSGVIGSFISSVGVKIPTGPTIVLTASLFVLISILFAPQRGLVARQLRHHRNKQELLKKAKELDDGKERVTT</sequence>
<organism evidence="10 11">
    <name type="scientific">Jeotgalibaca ciconiae</name>
    <dbReference type="NCBI Taxonomy" id="2496265"/>
    <lineage>
        <taxon>Bacteria</taxon>
        <taxon>Bacillati</taxon>
        <taxon>Bacillota</taxon>
        <taxon>Bacilli</taxon>
        <taxon>Lactobacillales</taxon>
        <taxon>Carnobacteriaceae</taxon>
        <taxon>Jeotgalibaca</taxon>
    </lineage>
</organism>
<feature type="transmembrane region" description="Helical" evidence="9">
    <location>
        <begin position="228"/>
        <end position="249"/>
    </location>
</feature>